<dbReference type="OrthoDB" id="9807902at2"/>
<accession>A0A6N7Q0U5</accession>
<comment type="caution">
    <text evidence="1">The sequence shown here is derived from an EMBL/GenBank/DDBJ whole genome shotgun (WGS) entry which is preliminary data.</text>
</comment>
<evidence type="ECO:0000313" key="2">
    <source>
        <dbReference type="Proteomes" id="UP000440224"/>
    </source>
</evidence>
<dbReference type="RefSeq" id="WP_153823186.1">
    <property type="nucleotide sequence ID" value="NZ_WJIE01000011.1"/>
</dbReference>
<dbReference type="AlphaFoldDB" id="A0A6N7Q0U5"/>
<dbReference type="Pfam" id="PF05488">
    <property type="entry name" value="PAAR_motif"/>
    <property type="match status" value="1"/>
</dbReference>
<gene>
    <name evidence="1" type="ORF">GF068_31320</name>
</gene>
<dbReference type="InterPro" id="IPR008727">
    <property type="entry name" value="PAAR_motif"/>
</dbReference>
<name>A0A6N7Q0U5_9BACT</name>
<proteinExistence type="predicted"/>
<evidence type="ECO:0000313" key="1">
    <source>
        <dbReference type="EMBL" id="MRG96380.1"/>
    </source>
</evidence>
<protein>
    <submittedName>
        <fullName evidence="1">Type VI secretion protein</fullName>
    </submittedName>
</protein>
<dbReference type="Gene3D" id="2.60.200.60">
    <property type="match status" value="2"/>
</dbReference>
<dbReference type="EMBL" id="WJIE01000011">
    <property type="protein sequence ID" value="MRG96380.1"/>
    <property type="molecule type" value="Genomic_DNA"/>
</dbReference>
<dbReference type="Proteomes" id="UP000440224">
    <property type="component" value="Unassembled WGS sequence"/>
</dbReference>
<reference evidence="1 2" key="1">
    <citation type="submission" date="2019-10" db="EMBL/GenBank/DDBJ databases">
        <title>A soil myxobacterium in the family Polyangiaceae.</title>
        <authorList>
            <person name="Li Y."/>
            <person name="Wang J."/>
        </authorList>
    </citation>
    <scope>NUCLEOTIDE SEQUENCE [LARGE SCALE GENOMIC DNA]</scope>
    <source>
        <strain evidence="1 2">DSM 14734</strain>
    </source>
</reference>
<organism evidence="1 2">
    <name type="scientific">Polyangium spumosum</name>
    <dbReference type="NCBI Taxonomy" id="889282"/>
    <lineage>
        <taxon>Bacteria</taxon>
        <taxon>Pseudomonadati</taxon>
        <taxon>Myxococcota</taxon>
        <taxon>Polyangia</taxon>
        <taxon>Polyangiales</taxon>
        <taxon>Polyangiaceae</taxon>
        <taxon>Polyangium</taxon>
    </lineage>
</organism>
<dbReference type="CDD" id="cd14738">
    <property type="entry name" value="PAAR_2"/>
    <property type="match status" value="1"/>
</dbReference>
<sequence>MPEAARLGDQHSCWMHGGGPILPDCCPSVLIGDRPAARAGDKCKCWCAEDPIKEGAATVIIGDSPAARRGDPTDGGKIIEGCPTVIIGDPPQAACMLNAASVGAAFVTKAD</sequence>
<keyword evidence="2" id="KW-1185">Reference proteome</keyword>